<evidence type="ECO:0000256" key="1">
    <source>
        <dbReference type="SAM" id="MobiDB-lite"/>
    </source>
</evidence>
<protein>
    <submittedName>
        <fullName evidence="3">Glycosyl hydrolase</fullName>
    </submittedName>
</protein>
<keyword evidence="3" id="KW-0378">Hydrolase</keyword>
<dbReference type="RefSeq" id="WP_115412400.1">
    <property type="nucleotide sequence ID" value="NZ_CP031356.1"/>
</dbReference>
<proteinExistence type="predicted"/>
<reference evidence="2 4" key="1">
    <citation type="submission" date="2018-07" db="EMBL/GenBank/DDBJ databases">
        <title>Brachybacterium saurashtrense DSM 23186 genome sequence.</title>
        <authorList>
            <person name="Guo L."/>
        </authorList>
    </citation>
    <scope>NUCLEOTIDE SEQUENCE [LARGE SCALE GENOMIC DNA]</scope>
    <source>
        <strain evidence="2 4">DSM 23186</strain>
    </source>
</reference>
<feature type="region of interest" description="Disordered" evidence="1">
    <location>
        <begin position="344"/>
        <end position="366"/>
    </location>
</feature>
<organism evidence="3 5">
    <name type="scientific">Brachybacterium saurashtrense</name>
    <dbReference type="NCBI Taxonomy" id="556288"/>
    <lineage>
        <taxon>Bacteria</taxon>
        <taxon>Bacillati</taxon>
        <taxon>Actinomycetota</taxon>
        <taxon>Actinomycetes</taxon>
        <taxon>Micrococcales</taxon>
        <taxon>Dermabacteraceae</taxon>
        <taxon>Brachybacterium</taxon>
    </lineage>
</organism>
<dbReference type="Proteomes" id="UP000254236">
    <property type="component" value="Chromosome"/>
</dbReference>
<dbReference type="OrthoDB" id="110211at2"/>
<dbReference type="EMBL" id="QSWH01000003">
    <property type="protein sequence ID" value="RRR23258.1"/>
    <property type="molecule type" value="Genomic_DNA"/>
</dbReference>
<dbReference type="InterPro" id="IPR017853">
    <property type="entry name" value="GH"/>
</dbReference>
<accession>A0A345YL44</accession>
<evidence type="ECO:0000313" key="5">
    <source>
        <dbReference type="Proteomes" id="UP000282185"/>
    </source>
</evidence>
<evidence type="ECO:0000313" key="4">
    <source>
        <dbReference type="Proteomes" id="UP000254236"/>
    </source>
</evidence>
<sequence length="440" mass="46803">MSSAALGVNYTPRKGWFHSWGDLDPAAVSEDFAQIADLGLDHVRIFPLWPLLQPNRTLIPAAAIADVLTVVDLAGEHGLDISVDLLQGHLSSYDFLPAWVSTWHRRNLFTDPDVVGAQHQLARVLGGELARRPHVTGMTLGNEIGQFAVSYHPDPDAVSSAQATAWTRDLLATVDEALPGRRSHHSFDDCLWFKDDHPFTPEDAVHLGASTTVHSWVFTGAGQRLGAGHPGLGLFGRYLIEVAALWQRLLGAPADRRIWLQEIGAPTPWVSAEDAPAFADASIRSALDSPAVEAVTWWCSHDVSRELADFPEVEYSLGLFDEHGRLKPVGEAIAQIARERAAGGGTATATAESASGGAGAAASRQDGPVAVPGAALPAPLVIEGLAPDGSNRSLLSPRGEIFPRWVEDALAGTVRPLAVEAESMVAAPVVDHSASPVIGR</sequence>
<gene>
    <name evidence="2" type="ORF">DWV08_02740</name>
    <name evidence="3" type="ORF">DXU92_07870</name>
</gene>
<evidence type="ECO:0000313" key="3">
    <source>
        <dbReference type="EMBL" id="RRR23258.1"/>
    </source>
</evidence>
<reference evidence="3 5" key="2">
    <citation type="submission" date="2018-08" db="EMBL/GenBank/DDBJ databases">
        <title>Brachybacterium saurashtrense DSM 23186.</title>
        <authorList>
            <person name="Li Y."/>
        </authorList>
    </citation>
    <scope>NUCLEOTIDE SEQUENCE [LARGE SCALE GENOMIC DNA]</scope>
    <source>
        <strain evidence="3 5">DSM 23186</strain>
    </source>
</reference>
<keyword evidence="4" id="KW-1185">Reference proteome</keyword>
<dbReference type="AlphaFoldDB" id="A0A345YL44"/>
<dbReference type="Gene3D" id="3.20.20.80">
    <property type="entry name" value="Glycosidases"/>
    <property type="match status" value="2"/>
</dbReference>
<evidence type="ECO:0000313" key="2">
    <source>
        <dbReference type="EMBL" id="AXK44646.1"/>
    </source>
</evidence>
<feature type="compositionally biased region" description="Low complexity" evidence="1">
    <location>
        <begin position="347"/>
        <end position="366"/>
    </location>
</feature>
<dbReference type="GO" id="GO:0016787">
    <property type="term" value="F:hydrolase activity"/>
    <property type="evidence" value="ECO:0007669"/>
    <property type="project" value="UniProtKB-KW"/>
</dbReference>
<dbReference type="Proteomes" id="UP000282185">
    <property type="component" value="Unassembled WGS sequence"/>
</dbReference>
<dbReference type="KEGG" id="bsau:DWV08_02740"/>
<name>A0A345YL44_9MICO</name>
<dbReference type="EMBL" id="CP031356">
    <property type="protein sequence ID" value="AXK44646.1"/>
    <property type="molecule type" value="Genomic_DNA"/>
</dbReference>
<dbReference type="SUPFAM" id="SSF51445">
    <property type="entry name" value="(Trans)glycosidases"/>
    <property type="match status" value="1"/>
</dbReference>